<reference evidence="3" key="1">
    <citation type="submission" date="2021-07" db="EMBL/GenBank/DDBJ databases">
        <authorList>
            <person name="Catto M.A."/>
            <person name="Jacobson A."/>
            <person name="Kennedy G."/>
            <person name="Labadie P."/>
            <person name="Hunt B.G."/>
            <person name="Srinivasan R."/>
        </authorList>
    </citation>
    <scope>NUCLEOTIDE SEQUENCE</scope>
    <source>
        <strain evidence="3">PL_HMW_Pooled</strain>
        <tissue evidence="3">Head</tissue>
    </source>
</reference>
<keyword evidence="4" id="KW-1185">Reference proteome</keyword>
<proteinExistence type="predicted"/>
<dbReference type="Proteomes" id="UP001219518">
    <property type="component" value="Unassembled WGS sequence"/>
</dbReference>
<comment type="caution">
    <text evidence="3">The sequence shown here is derived from an EMBL/GenBank/DDBJ whole genome shotgun (WGS) entry which is preliminary data.</text>
</comment>
<gene>
    <name evidence="3" type="ORF">KUF71_001605</name>
    <name evidence="2" type="ORF">KUF71_020032</name>
</gene>
<dbReference type="EMBL" id="JAHWGI010000137">
    <property type="protein sequence ID" value="KAK3910023.1"/>
    <property type="molecule type" value="Genomic_DNA"/>
</dbReference>
<accession>A0AAE1HKC8</accession>
<protein>
    <submittedName>
        <fullName evidence="3">Uncharacterized protein</fullName>
    </submittedName>
</protein>
<dbReference type="EMBL" id="JAHWGI010001134">
    <property type="protein sequence ID" value="KAK3922946.1"/>
    <property type="molecule type" value="Genomic_DNA"/>
</dbReference>
<evidence type="ECO:0000256" key="1">
    <source>
        <dbReference type="SAM" id="MobiDB-lite"/>
    </source>
</evidence>
<evidence type="ECO:0000313" key="2">
    <source>
        <dbReference type="EMBL" id="KAK3910023.1"/>
    </source>
</evidence>
<feature type="region of interest" description="Disordered" evidence="1">
    <location>
        <begin position="65"/>
        <end position="85"/>
    </location>
</feature>
<evidence type="ECO:0000313" key="3">
    <source>
        <dbReference type="EMBL" id="KAK3922946.1"/>
    </source>
</evidence>
<evidence type="ECO:0000313" key="4">
    <source>
        <dbReference type="Proteomes" id="UP001219518"/>
    </source>
</evidence>
<sequence>MASKVCDEGANSVDIAKIMWGVDQPQIIPSYSDLLSSLGIQHEEEEAQEQRTPIVSDQCEAVAVKRGRPRKMPETKSKTSRVKKTRQCKASVNLNPIIKGNNEKKRLSLLFKSMADICVKMSEICKEASKIQI</sequence>
<dbReference type="AlphaFoldDB" id="A0AAE1HKC8"/>
<name>A0AAE1HKC8_9NEOP</name>
<organism evidence="3 4">
    <name type="scientific">Frankliniella fusca</name>
    <dbReference type="NCBI Taxonomy" id="407009"/>
    <lineage>
        <taxon>Eukaryota</taxon>
        <taxon>Metazoa</taxon>
        <taxon>Ecdysozoa</taxon>
        <taxon>Arthropoda</taxon>
        <taxon>Hexapoda</taxon>
        <taxon>Insecta</taxon>
        <taxon>Pterygota</taxon>
        <taxon>Neoptera</taxon>
        <taxon>Paraneoptera</taxon>
        <taxon>Thysanoptera</taxon>
        <taxon>Terebrantia</taxon>
        <taxon>Thripoidea</taxon>
        <taxon>Thripidae</taxon>
        <taxon>Frankliniella</taxon>
    </lineage>
</organism>
<reference evidence="3" key="2">
    <citation type="journal article" date="2023" name="BMC Genomics">
        <title>Pest status, molecular evolution, and epigenetic factors derived from the genome assembly of Frankliniella fusca, a thysanopteran phytovirus vector.</title>
        <authorList>
            <person name="Catto M.A."/>
            <person name="Labadie P.E."/>
            <person name="Jacobson A.L."/>
            <person name="Kennedy G.G."/>
            <person name="Srinivasan R."/>
            <person name="Hunt B.G."/>
        </authorList>
    </citation>
    <scope>NUCLEOTIDE SEQUENCE</scope>
    <source>
        <strain evidence="3">PL_HMW_Pooled</strain>
    </source>
</reference>